<dbReference type="Proteomes" id="UP000682308">
    <property type="component" value="Unassembled WGS sequence"/>
</dbReference>
<dbReference type="GO" id="GO:0008170">
    <property type="term" value="F:N-methyltransferase activity"/>
    <property type="evidence" value="ECO:0007669"/>
    <property type="project" value="UniProtKB-ARBA"/>
</dbReference>
<keyword evidence="2" id="KW-0808">Transferase</keyword>
<gene>
    <name evidence="2" type="ORF">KEF29_30305</name>
</gene>
<dbReference type="AlphaFoldDB" id="A0A941FFA8"/>
<reference evidence="2 3" key="1">
    <citation type="submission" date="2021-04" db="EMBL/GenBank/DDBJ databases">
        <title>Characterization of the biosynthetic gene cluster of new lipopeptides with antitumor activity in the genome of the marine Streptomyces PHM034.</title>
        <authorList>
            <person name="Ceniceros A."/>
            <person name="Canedo L."/>
            <person name="Mendez C."/>
            <person name="Olano C."/>
            <person name="Schleissner C."/>
            <person name="Cuevas C."/>
            <person name="De La Calle F."/>
            <person name="Salas J.A."/>
        </authorList>
    </citation>
    <scope>NUCLEOTIDE SEQUENCE [LARGE SCALE GENOMIC DNA]</scope>
    <source>
        <strain evidence="2 3">PHM034</strain>
    </source>
</reference>
<dbReference type="GO" id="GO:0032259">
    <property type="term" value="P:methylation"/>
    <property type="evidence" value="ECO:0007669"/>
    <property type="project" value="UniProtKB-KW"/>
</dbReference>
<keyword evidence="3" id="KW-1185">Reference proteome</keyword>
<keyword evidence="2" id="KW-0489">Methyltransferase</keyword>
<dbReference type="InterPro" id="IPR007848">
    <property type="entry name" value="Small_mtfrase_dom"/>
</dbReference>
<dbReference type="InterPro" id="IPR002052">
    <property type="entry name" value="DNA_methylase_N6_adenine_CS"/>
</dbReference>
<dbReference type="InterPro" id="IPR029063">
    <property type="entry name" value="SAM-dependent_MTases_sf"/>
</dbReference>
<evidence type="ECO:0000259" key="1">
    <source>
        <dbReference type="Pfam" id="PF05175"/>
    </source>
</evidence>
<evidence type="ECO:0000313" key="2">
    <source>
        <dbReference type="EMBL" id="MBR8642251.1"/>
    </source>
</evidence>
<organism evidence="2 3">
    <name type="scientific">Streptomyces tuirus</name>
    <dbReference type="NCBI Taxonomy" id="68278"/>
    <lineage>
        <taxon>Bacteria</taxon>
        <taxon>Bacillati</taxon>
        <taxon>Actinomycetota</taxon>
        <taxon>Actinomycetes</taxon>
        <taxon>Kitasatosporales</taxon>
        <taxon>Streptomycetaceae</taxon>
        <taxon>Streptomyces</taxon>
    </lineage>
</organism>
<protein>
    <submittedName>
        <fullName evidence="2">Class I SAM-dependent methyltransferase</fullName>
    </submittedName>
</protein>
<name>A0A941FFA8_9ACTN</name>
<feature type="domain" description="Methyltransferase small" evidence="1">
    <location>
        <begin position="165"/>
        <end position="266"/>
    </location>
</feature>
<dbReference type="CDD" id="cd02440">
    <property type="entry name" value="AdoMet_MTases"/>
    <property type="match status" value="1"/>
</dbReference>
<dbReference type="Gene3D" id="3.40.50.150">
    <property type="entry name" value="Vaccinia Virus protein VP39"/>
    <property type="match status" value="1"/>
</dbReference>
<dbReference type="GO" id="GO:0008757">
    <property type="term" value="F:S-adenosylmethionine-dependent methyltransferase activity"/>
    <property type="evidence" value="ECO:0007669"/>
    <property type="project" value="UniProtKB-ARBA"/>
</dbReference>
<dbReference type="EMBL" id="JAGTPG010000002">
    <property type="protein sequence ID" value="MBR8642251.1"/>
    <property type="molecule type" value="Genomic_DNA"/>
</dbReference>
<sequence length="370" mass="40262">MSTIRWIEGQPRSARWHSESGLPLPRRVVVADDRMRASDAYRFACEGTGLLWRGDFHNARQLLRAMDRRVGRTAPGAADSPAETFRLHRRFRAHRARVLGKLLVLLEEDYRLALRRAPDVGRACAEAYGTSQGPVAVALTELLGVVGARQWRERGVYVPALGARIHPHYGVFAPTRDEYVELVARAPLPADVQVAFDLGTGTGVLAAVLARRGIGRVVATDVSARARACALDNVRRLGLDRTVRVTGPELYPEGRAGLVVCNPPWIPARPASDLDLGVYDAGGGMLRGFLDGLAGRLEPGGEGWLVLSDLGERLGLRSRGELLNAVDAAGLRVAGRLDTHPRHPRVRDTADPLHAVRAAEVTSLWRLAAL</sequence>
<dbReference type="Pfam" id="PF05175">
    <property type="entry name" value="MTS"/>
    <property type="match status" value="1"/>
</dbReference>
<dbReference type="GO" id="GO:0003676">
    <property type="term" value="F:nucleic acid binding"/>
    <property type="evidence" value="ECO:0007669"/>
    <property type="project" value="InterPro"/>
</dbReference>
<dbReference type="PROSITE" id="PS00092">
    <property type="entry name" value="N6_MTASE"/>
    <property type="match status" value="1"/>
</dbReference>
<proteinExistence type="predicted"/>
<evidence type="ECO:0000313" key="3">
    <source>
        <dbReference type="Proteomes" id="UP000682308"/>
    </source>
</evidence>
<comment type="caution">
    <text evidence="2">The sequence shown here is derived from an EMBL/GenBank/DDBJ whole genome shotgun (WGS) entry which is preliminary data.</text>
</comment>
<dbReference type="SUPFAM" id="SSF53335">
    <property type="entry name" value="S-adenosyl-L-methionine-dependent methyltransferases"/>
    <property type="match status" value="1"/>
</dbReference>
<accession>A0A941FFA8</accession>